<evidence type="ECO:0000259" key="1">
    <source>
        <dbReference type="PROSITE" id="PS51186"/>
    </source>
</evidence>
<accession>A0A544VVT4</accession>
<name>A0A544VVT4_9MYCO</name>
<dbReference type="InterPro" id="IPR016181">
    <property type="entry name" value="Acyl_CoA_acyltransferase"/>
</dbReference>
<dbReference type="Gene3D" id="3.40.630.30">
    <property type="match status" value="1"/>
</dbReference>
<dbReference type="Pfam" id="PF13673">
    <property type="entry name" value="Acetyltransf_10"/>
    <property type="match status" value="1"/>
</dbReference>
<dbReference type="PROSITE" id="PS51186">
    <property type="entry name" value="GNAT"/>
    <property type="match status" value="1"/>
</dbReference>
<dbReference type="RefSeq" id="WP_142554486.1">
    <property type="nucleotide sequence ID" value="NZ_VIFX01000035.1"/>
</dbReference>
<comment type="caution">
    <text evidence="2">The sequence shown here is derived from an EMBL/GenBank/DDBJ whole genome shotgun (WGS) entry which is preliminary data.</text>
</comment>
<evidence type="ECO:0000313" key="3">
    <source>
        <dbReference type="Proteomes" id="UP000315759"/>
    </source>
</evidence>
<dbReference type="GO" id="GO:0016747">
    <property type="term" value="F:acyltransferase activity, transferring groups other than amino-acyl groups"/>
    <property type="evidence" value="ECO:0007669"/>
    <property type="project" value="InterPro"/>
</dbReference>
<keyword evidence="3" id="KW-1185">Reference proteome</keyword>
<protein>
    <submittedName>
        <fullName evidence="2">GNAT family N-acetyltransferase</fullName>
    </submittedName>
</protein>
<reference evidence="2 3" key="1">
    <citation type="submission" date="2018-10" db="EMBL/GenBank/DDBJ databases">
        <title>Draft genome of Mycobacterium hodleri strain B.</title>
        <authorList>
            <person name="Amande T.J."/>
            <person name="Mcgenity T.J."/>
        </authorList>
    </citation>
    <scope>NUCLEOTIDE SEQUENCE [LARGE SCALE GENOMIC DNA]</scope>
    <source>
        <strain evidence="2 3">B</strain>
    </source>
</reference>
<feature type="domain" description="N-acetyltransferase" evidence="1">
    <location>
        <begin position="1"/>
        <end position="150"/>
    </location>
</feature>
<evidence type="ECO:0000313" key="2">
    <source>
        <dbReference type="EMBL" id="TQR84083.1"/>
    </source>
</evidence>
<gene>
    <name evidence="2" type="ORF">D8S82_23930</name>
</gene>
<dbReference type="CDD" id="cd04301">
    <property type="entry name" value="NAT_SF"/>
    <property type="match status" value="1"/>
</dbReference>
<dbReference type="Proteomes" id="UP000315759">
    <property type="component" value="Unassembled WGS sequence"/>
</dbReference>
<dbReference type="EMBL" id="VIFX01000035">
    <property type="protein sequence ID" value="TQR84083.1"/>
    <property type="molecule type" value="Genomic_DNA"/>
</dbReference>
<proteinExistence type="predicted"/>
<dbReference type="SUPFAM" id="SSF55729">
    <property type="entry name" value="Acyl-CoA N-acyltransferases (Nat)"/>
    <property type="match status" value="1"/>
</dbReference>
<dbReference type="AlphaFoldDB" id="A0A544VVT4"/>
<keyword evidence="2" id="KW-0808">Transferase</keyword>
<organism evidence="2 3">
    <name type="scientific">Mycolicibacterium hodleri</name>
    <dbReference type="NCBI Taxonomy" id="49897"/>
    <lineage>
        <taxon>Bacteria</taxon>
        <taxon>Bacillati</taxon>
        <taxon>Actinomycetota</taxon>
        <taxon>Actinomycetes</taxon>
        <taxon>Mycobacteriales</taxon>
        <taxon>Mycobacteriaceae</taxon>
        <taxon>Mycolicibacterium</taxon>
    </lineage>
</organism>
<dbReference type="InterPro" id="IPR000182">
    <property type="entry name" value="GNAT_dom"/>
</dbReference>
<sequence>MTISPRRSWAKDLDAATLYELLKLRVEVFVVEQATPYPELDGRDLLAETRHFWLEDSDGKVVSTLRLMEEHPGGEKVFRIGRVCTRRSDRGHGHTSRLMQAALAEVGDDPCRIDAQTYLVDMYAKHGFVPDGDEFLDDGIPHLPMLRRSGLHGAS</sequence>